<evidence type="ECO:0000256" key="1">
    <source>
        <dbReference type="SAM" id="MobiDB-lite"/>
    </source>
</evidence>
<evidence type="ECO:0000313" key="3">
    <source>
        <dbReference type="EMBL" id="RNM16253.1"/>
    </source>
</evidence>
<dbReference type="Gene3D" id="3.30.559.10">
    <property type="entry name" value="Chloramphenicol acetyltransferase-like domain"/>
    <property type="match status" value="1"/>
</dbReference>
<accession>A0A3N0GUV7</accession>
<gene>
    <name evidence="3" type="ORF">EFL26_05695</name>
</gene>
<name>A0A3N0GUV7_9ACTN</name>
<dbReference type="OrthoDB" id="9805770at2"/>
<comment type="caution">
    <text evidence="3">The sequence shown here is derived from an EMBL/GenBank/DDBJ whole genome shotgun (WGS) entry which is preliminary data.</text>
</comment>
<dbReference type="Pfam" id="PF00198">
    <property type="entry name" value="2-oxoacid_dh"/>
    <property type="match status" value="2"/>
</dbReference>
<evidence type="ECO:0000313" key="4">
    <source>
        <dbReference type="Proteomes" id="UP000279994"/>
    </source>
</evidence>
<evidence type="ECO:0000259" key="2">
    <source>
        <dbReference type="Pfam" id="PF00198"/>
    </source>
</evidence>
<reference evidence="3 4" key="1">
    <citation type="submission" date="2018-11" db="EMBL/GenBank/DDBJ databases">
        <authorList>
            <person name="Li F."/>
        </authorList>
    </citation>
    <scope>NUCLEOTIDE SEQUENCE [LARGE SCALE GENOMIC DNA]</scope>
    <source>
        <strain evidence="3 4">Gsoil 818</strain>
    </source>
</reference>
<dbReference type="GO" id="GO:0016746">
    <property type="term" value="F:acyltransferase activity"/>
    <property type="evidence" value="ECO:0007669"/>
    <property type="project" value="InterPro"/>
</dbReference>
<protein>
    <submittedName>
        <fullName evidence="3">2-oxo acid dehydrogenase</fullName>
    </submittedName>
</protein>
<dbReference type="InterPro" id="IPR001078">
    <property type="entry name" value="2-oxoacid_DH_actylTfrase"/>
</dbReference>
<dbReference type="RefSeq" id="WP_123221941.1">
    <property type="nucleotide sequence ID" value="NZ_RJSF01000011.1"/>
</dbReference>
<feature type="compositionally biased region" description="Basic residues" evidence="1">
    <location>
        <begin position="1"/>
        <end position="12"/>
    </location>
</feature>
<dbReference type="InterPro" id="IPR023213">
    <property type="entry name" value="CAT-like_dom_sf"/>
</dbReference>
<dbReference type="EMBL" id="RJSF01000011">
    <property type="protein sequence ID" value="RNM16253.1"/>
    <property type="molecule type" value="Genomic_DNA"/>
</dbReference>
<feature type="region of interest" description="Disordered" evidence="1">
    <location>
        <begin position="1"/>
        <end position="25"/>
    </location>
</feature>
<dbReference type="SUPFAM" id="SSF52777">
    <property type="entry name" value="CoA-dependent acyltransferases"/>
    <property type="match status" value="1"/>
</dbReference>
<proteinExistence type="predicted"/>
<keyword evidence="4" id="KW-1185">Reference proteome</keyword>
<organism evidence="3 4">
    <name type="scientific">Nocardioides pocheonensis</name>
    <dbReference type="NCBI Taxonomy" id="661485"/>
    <lineage>
        <taxon>Bacteria</taxon>
        <taxon>Bacillati</taxon>
        <taxon>Actinomycetota</taxon>
        <taxon>Actinomycetes</taxon>
        <taxon>Propionibacteriales</taxon>
        <taxon>Nocardioidaceae</taxon>
        <taxon>Nocardioides</taxon>
    </lineage>
</organism>
<feature type="domain" description="2-oxoacid dehydrogenase acyltransferase catalytic" evidence="2">
    <location>
        <begin position="43"/>
        <end position="146"/>
    </location>
</feature>
<sequence length="281" mass="30776">MLKVAPARRTRLPRSTSAGTTKGRRVRGWRKLAGATWGPPVDPQFFGEMEIDAEALMDFARHERERTGVHVTMTHLVGRAVARGLAEVPSLGMRLAHGREYPRESIDVFFIVATGGGDELTGVKIEGADQLSAVEIATALQRRTSAITAGADQEFGRAKQMLTVLPPRVLRQALRLSAWLSSDLHLDLPMLGVRREAFGGAMVTSVGMWGIRQAYSPLAAYYRVPLLVCVGAVTPRPVAVAGRVVVRPMFTLTATFDHRYVDGYHAAQFAESVQRYCAHPD</sequence>
<feature type="domain" description="2-oxoacid dehydrogenase acyltransferase catalytic" evidence="2">
    <location>
        <begin position="202"/>
        <end position="280"/>
    </location>
</feature>
<dbReference type="Proteomes" id="UP000279994">
    <property type="component" value="Unassembled WGS sequence"/>
</dbReference>
<dbReference type="AlphaFoldDB" id="A0A3N0GUV7"/>